<dbReference type="PANTHER" id="PTHR48050:SF13">
    <property type="entry name" value="STEROL 3-BETA-GLUCOSYLTRANSFERASE UGT80A2"/>
    <property type="match status" value="1"/>
</dbReference>
<dbReference type="GO" id="GO:0016758">
    <property type="term" value="F:hexosyltransferase activity"/>
    <property type="evidence" value="ECO:0007669"/>
    <property type="project" value="UniProtKB-ARBA"/>
</dbReference>
<dbReference type="STRING" id="261654.GA0070611_2074"/>
<dbReference type="EMBL" id="LT594323">
    <property type="protein sequence ID" value="SBT42720.1"/>
    <property type="molecule type" value="Genomic_DNA"/>
</dbReference>
<dbReference type="PANTHER" id="PTHR48050">
    <property type="entry name" value="STEROL 3-BETA-GLUCOSYLTRANSFERASE"/>
    <property type="match status" value="1"/>
</dbReference>
<dbReference type="InterPro" id="IPR050426">
    <property type="entry name" value="Glycosyltransferase_28"/>
</dbReference>
<organism evidence="6 7">
    <name type="scientific">Micromonospora auratinigra</name>
    <dbReference type="NCBI Taxonomy" id="261654"/>
    <lineage>
        <taxon>Bacteria</taxon>
        <taxon>Bacillati</taxon>
        <taxon>Actinomycetota</taxon>
        <taxon>Actinomycetes</taxon>
        <taxon>Micromonosporales</taxon>
        <taxon>Micromonosporaceae</taxon>
        <taxon>Micromonospora</taxon>
    </lineage>
</organism>
<proteinExistence type="inferred from homology"/>
<dbReference type="Proteomes" id="UP000199385">
    <property type="component" value="Chromosome I"/>
</dbReference>
<evidence type="ECO:0000259" key="5">
    <source>
        <dbReference type="Pfam" id="PF21036"/>
    </source>
</evidence>
<evidence type="ECO:0000313" key="6">
    <source>
        <dbReference type="EMBL" id="SBT42720.1"/>
    </source>
</evidence>
<dbReference type="Pfam" id="PF06722">
    <property type="entry name" value="EryCIII-like_C"/>
    <property type="match status" value="1"/>
</dbReference>
<dbReference type="GO" id="GO:0008194">
    <property type="term" value="F:UDP-glycosyltransferase activity"/>
    <property type="evidence" value="ECO:0007669"/>
    <property type="project" value="InterPro"/>
</dbReference>
<dbReference type="Gene3D" id="3.40.50.2000">
    <property type="entry name" value="Glycogen Phosphorylase B"/>
    <property type="match status" value="2"/>
</dbReference>
<dbReference type="AlphaFoldDB" id="A0A1A8ZFD6"/>
<reference evidence="7" key="1">
    <citation type="submission" date="2016-06" db="EMBL/GenBank/DDBJ databases">
        <authorList>
            <person name="Varghese N."/>
            <person name="Submissions Spin"/>
        </authorList>
    </citation>
    <scope>NUCLEOTIDE SEQUENCE [LARGE SCALE GENOMIC DNA]</scope>
    <source>
        <strain evidence="7">DSM 44815</strain>
    </source>
</reference>
<keyword evidence="3 6" id="KW-0808">Transferase</keyword>
<dbReference type="PATRIC" id="fig|261654.4.peg.2112"/>
<dbReference type="GO" id="GO:0017000">
    <property type="term" value="P:antibiotic biosynthetic process"/>
    <property type="evidence" value="ECO:0007669"/>
    <property type="project" value="UniProtKB-ARBA"/>
</dbReference>
<dbReference type="InterPro" id="IPR048284">
    <property type="entry name" value="EryCIII-like_N"/>
</dbReference>
<dbReference type="RefSeq" id="WP_167604417.1">
    <property type="nucleotide sequence ID" value="NZ_LT594323.1"/>
</dbReference>
<evidence type="ECO:0000256" key="3">
    <source>
        <dbReference type="ARBA" id="ARBA00022679"/>
    </source>
</evidence>
<evidence type="ECO:0000256" key="2">
    <source>
        <dbReference type="ARBA" id="ARBA00022676"/>
    </source>
</evidence>
<comment type="similarity">
    <text evidence="1">Belongs to the glycosyltransferase 28 family.</text>
</comment>
<dbReference type="InterPro" id="IPR010610">
    <property type="entry name" value="EryCIII-like_C"/>
</dbReference>
<evidence type="ECO:0000259" key="4">
    <source>
        <dbReference type="Pfam" id="PF06722"/>
    </source>
</evidence>
<gene>
    <name evidence="6" type="ORF">GA0070611_2074</name>
</gene>
<keyword evidence="2" id="KW-0328">Glycosyltransferase</keyword>
<dbReference type="InterPro" id="IPR002213">
    <property type="entry name" value="UDP_glucos_trans"/>
</dbReference>
<dbReference type="CDD" id="cd03784">
    <property type="entry name" value="GT1_Gtf-like"/>
    <property type="match status" value="1"/>
</dbReference>
<keyword evidence="7" id="KW-1185">Reference proteome</keyword>
<name>A0A1A8ZFD6_9ACTN</name>
<evidence type="ECO:0000256" key="1">
    <source>
        <dbReference type="ARBA" id="ARBA00006962"/>
    </source>
</evidence>
<feature type="domain" description="Erythromycin biosynthesis protein CIII-like N-terminal" evidence="5">
    <location>
        <begin position="22"/>
        <end position="243"/>
    </location>
</feature>
<accession>A0A1A8ZFD6</accession>
<evidence type="ECO:0000313" key="7">
    <source>
        <dbReference type="Proteomes" id="UP000199385"/>
    </source>
</evidence>
<dbReference type="SUPFAM" id="SSF53756">
    <property type="entry name" value="UDP-Glycosyltransferase/glycogen phosphorylase"/>
    <property type="match status" value="1"/>
</dbReference>
<protein>
    <submittedName>
        <fullName evidence="6">UDP:flavonoid glycosyltransferase YjiC, YdhE family</fullName>
    </submittedName>
</protein>
<sequence>MRVLFTTSNWAGHWYCMVPLGWALQAAGHEVRVTCAPAQATAVGRAGLTPVPVTADADMMVVGRMTHFVAAVLGTRTLPGLPRHPLTGAALTDLAEFDFAADPGFWDRHADGLRRGFDAVAGFAAQWRPDLVCHDVMAPEGAVVAARLGVPSVFVAPGLFGTVEVEPGLDLRAADEAYRVMAPDVDWSRAAITHVVDPSPSSALPPVGDARRLPVRYVPYNGPGALPEWALHRPDRGRICVIWGHSATGIFGPDVPALRHAVEAAADTGAEVVLTASAEQVDALGTLPAGVRPLRGFPLHLLLPGCDAVLHHGSDNVMMNAAVAGVPQVALPLDHDQLAYGRRIVPTGAAVSVPGLAATADEVRAALHAVRTDPRYAAAARELRAEQLRRPTPTEVAAELTALAGHSDARDLVAGTAG</sequence>
<dbReference type="Pfam" id="PF21036">
    <property type="entry name" value="EryCIII-like_N"/>
    <property type="match status" value="1"/>
</dbReference>
<feature type="domain" description="Erythromycin biosynthesis protein CIII-like C-terminal" evidence="4">
    <location>
        <begin position="262"/>
        <end position="403"/>
    </location>
</feature>